<keyword evidence="3" id="KW-1185">Reference proteome</keyword>
<proteinExistence type="predicted"/>
<reference evidence="2 3" key="1">
    <citation type="submission" date="2024-06" db="EMBL/GenBank/DDBJ databases">
        <title>The Natural Products Discovery Center: Release of the First 8490 Sequenced Strains for Exploring Actinobacteria Biosynthetic Diversity.</title>
        <authorList>
            <person name="Kalkreuter E."/>
            <person name="Kautsar S.A."/>
            <person name="Yang D."/>
            <person name="Bader C.D."/>
            <person name="Teijaro C.N."/>
            <person name="Fluegel L."/>
            <person name="Davis C.M."/>
            <person name="Simpson J.R."/>
            <person name="Lauterbach L."/>
            <person name="Steele A.D."/>
            <person name="Gui C."/>
            <person name="Meng S."/>
            <person name="Li G."/>
            <person name="Viehrig K."/>
            <person name="Ye F."/>
            <person name="Su P."/>
            <person name="Kiefer A.F."/>
            <person name="Nichols A."/>
            <person name="Cepeda A.J."/>
            <person name="Yan W."/>
            <person name="Fan B."/>
            <person name="Jiang Y."/>
            <person name="Adhikari A."/>
            <person name="Zheng C.-J."/>
            <person name="Schuster L."/>
            <person name="Cowan T.M."/>
            <person name="Smanski M.J."/>
            <person name="Chevrette M.G."/>
            <person name="De Carvalho L.P.S."/>
            <person name="Shen B."/>
        </authorList>
    </citation>
    <scope>NUCLEOTIDE SEQUENCE [LARGE SCALE GENOMIC DNA]</scope>
    <source>
        <strain evidence="2 3">NPDC005137</strain>
    </source>
</reference>
<dbReference type="EMBL" id="JBEXIP010000045">
    <property type="protein sequence ID" value="MET8437847.1"/>
    <property type="molecule type" value="Genomic_DNA"/>
</dbReference>
<comment type="caution">
    <text evidence="2">The sequence shown here is derived from an EMBL/GenBank/DDBJ whole genome shotgun (WGS) entry which is preliminary data.</text>
</comment>
<feature type="domain" description="SnoaL-like" evidence="1">
    <location>
        <begin position="12"/>
        <end position="132"/>
    </location>
</feature>
<dbReference type="RefSeq" id="WP_356504173.1">
    <property type="nucleotide sequence ID" value="NZ_JBEXEF010000031.1"/>
</dbReference>
<dbReference type="InterPro" id="IPR032710">
    <property type="entry name" value="NTF2-like_dom_sf"/>
</dbReference>
<protein>
    <submittedName>
        <fullName evidence="2">Nuclear transport factor 2 family protein</fullName>
    </submittedName>
</protein>
<dbReference type="Proteomes" id="UP001550044">
    <property type="component" value="Unassembled WGS sequence"/>
</dbReference>
<dbReference type="SUPFAM" id="SSF54427">
    <property type="entry name" value="NTF2-like"/>
    <property type="match status" value="1"/>
</dbReference>
<evidence type="ECO:0000259" key="1">
    <source>
        <dbReference type="Pfam" id="PF13474"/>
    </source>
</evidence>
<accession>A0ABV2UJ19</accession>
<organism evidence="2 3">
    <name type="scientific">Streptomyces sp. 900116325</name>
    <dbReference type="NCBI Taxonomy" id="3154295"/>
    <lineage>
        <taxon>Bacteria</taxon>
        <taxon>Bacillati</taxon>
        <taxon>Actinomycetota</taxon>
        <taxon>Actinomycetes</taxon>
        <taxon>Kitasatosporales</taxon>
        <taxon>Streptomycetaceae</taxon>
        <taxon>Streptomyces</taxon>
    </lineage>
</organism>
<sequence>MSTSESTPVQEIQAAADALVAAFAEGRLDDYFGSFAPDATFVFHSTLQRLASTAEYRALWQQWVAEDDFRILGCTSTGQLIQHLGSTAVFSHDVETRIATRAGEETVHERETIVFARAEDGSWPAVHEHLSARTTA</sequence>
<dbReference type="InterPro" id="IPR037401">
    <property type="entry name" value="SnoaL-like"/>
</dbReference>
<evidence type="ECO:0000313" key="3">
    <source>
        <dbReference type="Proteomes" id="UP001550044"/>
    </source>
</evidence>
<evidence type="ECO:0000313" key="2">
    <source>
        <dbReference type="EMBL" id="MET8437847.1"/>
    </source>
</evidence>
<dbReference type="Gene3D" id="3.10.450.50">
    <property type="match status" value="1"/>
</dbReference>
<gene>
    <name evidence="2" type="ORF">ABZV61_34855</name>
</gene>
<dbReference type="Pfam" id="PF13474">
    <property type="entry name" value="SnoaL_3"/>
    <property type="match status" value="1"/>
</dbReference>
<name>A0ABV2UJ19_9ACTN</name>